<accession>A0A0N5B7V1</accession>
<evidence type="ECO:0000313" key="1">
    <source>
        <dbReference type="Proteomes" id="UP000046392"/>
    </source>
</evidence>
<sequence length="171" mass="19914">MKTTEADSCCFPWAWKTTKKVGITLHYDEVDAKKPRNRPASDYNSSTISSISTTVTMSNKLFLKNTDAENIDKEVFKMHPDYKSIIENIIVHLFESRVTQHLVDNTDDIIIRNYPTELKLNLIEYYRKFCAIVISRNFSTSNSYSSFLHVLKKLHGVEIDKYDFSFLRSIQ</sequence>
<dbReference type="WBParaSite" id="SPAL_0000212550.1">
    <property type="protein sequence ID" value="SPAL_0000212550.1"/>
    <property type="gene ID" value="SPAL_0000212550"/>
</dbReference>
<dbReference type="AlphaFoldDB" id="A0A0N5B7V1"/>
<evidence type="ECO:0000313" key="2">
    <source>
        <dbReference type="WBParaSite" id="SPAL_0000212550.1"/>
    </source>
</evidence>
<dbReference type="Proteomes" id="UP000046392">
    <property type="component" value="Unplaced"/>
</dbReference>
<protein>
    <submittedName>
        <fullName evidence="2">Uncharacterized protein</fullName>
    </submittedName>
</protein>
<keyword evidence="1" id="KW-1185">Reference proteome</keyword>
<proteinExistence type="predicted"/>
<name>A0A0N5B7V1_STREA</name>
<reference evidence="2" key="1">
    <citation type="submission" date="2017-02" db="UniProtKB">
        <authorList>
            <consortium name="WormBaseParasite"/>
        </authorList>
    </citation>
    <scope>IDENTIFICATION</scope>
</reference>
<organism evidence="1 2">
    <name type="scientific">Strongyloides papillosus</name>
    <name type="common">Intestinal threadworm</name>
    <dbReference type="NCBI Taxonomy" id="174720"/>
    <lineage>
        <taxon>Eukaryota</taxon>
        <taxon>Metazoa</taxon>
        <taxon>Ecdysozoa</taxon>
        <taxon>Nematoda</taxon>
        <taxon>Chromadorea</taxon>
        <taxon>Rhabditida</taxon>
        <taxon>Tylenchina</taxon>
        <taxon>Panagrolaimomorpha</taxon>
        <taxon>Strongyloidoidea</taxon>
        <taxon>Strongyloididae</taxon>
        <taxon>Strongyloides</taxon>
    </lineage>
</organism>